<keyword evidence="3" id="KW-1185">Reference proteome</keyword>
<dbReference type="SMART" id="SM00860">
    <property type="entry name" value="SMI1_KNR4"/>
    <property type="match status" value="1"/>
</dbReference>
<feature type="domain" description="Knr4/Smi1-like" evidence="1">
    <location>
        <begin position="43"/>
        <end position="143"/>
    </location>
</feature>
<sequence>MDRDAWRPWLERWSEEWIDAHDPERDRPHDDDVLRHRWLGFAPAAPERIAAAEARLGRALPPSFREFLLVTDGWRYAGSFIWRLGGAGEIGWMRDLDAHWIEAYAPNIPARALQISLEGDAAVLFLDPGDVDPDGEWAAYFQASWTGDGPRRHPSFHALMRHLYAGFHALRRPPGPTRDFWTEATERARLAALAGEVDGPLEVLEEACRFGIERARLLRFQMLTLLGNHEMQVQHLLLDEDAWLAGDPILEAELLPLLYSEHRRRHQWGGSVLELLKEHGPERLRPLVARYEARAREPGHRPRFGPPEFDERVRAVQAGLSLSGMDAAWPALRDAMAFWRPVSEHHIAPVVLFSDPLLATLITPERGREILAVRRWGGPG</sequence>
<comment type="caution">
    <text evidence="2">The sequence shown here is derived from an EMBL/GenBank/DDBJ whole genome shotgun (WGS) entry which is preliminary data.</text>
</comment>
<dbReference type="Pfam" id="PF09346">
    <property type="entry name" value="SMI1_KNR4"/>
    <property type="match status" value="1"/>
</dbReference>
<dbReference type="InterPro" id="IPR018958">
    <property type="entry name" value="Knr4/Smi1-like_dom"/>
</dbReference>
<name>A0ABW1AAY1_9ACTN</name>
<evidence type="ECO:0000259" key="1">
    <source>
        <dbReference type="SMART" id="SM00860"/>
    </source>
</evidence>
<dbReference type="EMBL" id="JBHSON010000077">
    <property type="protein sequence ID" value="MFC5751932.1"/>
    <property type="molecule type" value="Genomic_DNA"/>
</dbReference>
<dbReference type="RefSeq" id="WP_378287894.1">
    <property type="nucleotide sequence ID" value="NZ_JBHSON010000077.1"/>
</dbReference>
<gene>
    <name evidence="2" type="ORF">ACFPZN_40520</name>
</gene>
<dbReference type="Gene3D" id="3.40.1580.10">
    <property type="entry name" value="SMI1/KNR4-like"/>
    <property type="match status" value="1"/>
</dbReference>
<dbReference type="InterPro" id="IPR037883">
    <property type="entry name" value="Knr4/Smi1-like_sf"/>
</dbReference>
<reference evidence="3" key="1">
    <citation type="journal article" date="2019" name="Int. J. Syst. Evol. Microbiol.">
        <title>The Global Catalogue of Microorganisms (GCM) 10K type strain sequencing project: providing services to taxonomists for standard genome sequencing and annotation.</title>
        <authorList>
            <consortium name="The Broad Institute Genomics Platform"/>
            <consortium name="The Broad Institute Genome Sequencing Center for Infectious Disease"/>
            <person name="Wu L."/>
            <person name="Ma J."/>
        </authorList>
    </citation>
    <scope>NUCLEOTIDE SEQUENCE [LARGE SCALE GENOMIC DNA]</scope>
    <source>
        <strain evidence="3">KCTC 42087</strain>
    </source>
</reference>
<dbReference type="SUPFAM" id="SSF160631">
    <property type="entry name" value="SMI1/KNR4-like"/>
    <property type="match status" value="1"/>
</dbReference>
<dbReference type="Proteomes" id="UP001596074">
    <property type="component" value="Unassembled WGS sequence"/>
</dbReference>
<proteinExistence type="predicted"/>
<organism evidence="2 3">
    <name type="scientific">Actinomadura rugatobispora</name>
    <dbReference type="NCBI Taxonomy" id="1994"/>
    <lineage>
        <taxon>Bacteria</taxon>
        <taxon>Bacillati</taxon>
        <taxon>Actinomycetota</taxon>
        <taxon>Actinomycetes</taxon>
        <taxon>Streptosporangiales</taxon>
        <taxon>Thermomonosporaceae</taxon>
        <taxon>Actinomadura</taxon>
    </lineage>
</organism>
<protein>
    <submittedName>
        <fullName evidence="2">SMI1/KNR4 family protein</fullName>
    </submittedName>
</protein>
<accession>A0ABW1AAY1</accession>
<evidence type="ECO:0000313" key="3">
    <source>
        <dbReference type="Proteomes" id="UP001596074"/>
    </source>
</evidence>
<evidence type="ECO:0000313" key="2">
    <source>
        <dbReference type="EMBL" id="MFC5751932.1"/>
    </source>
</evidence>